<dbReference type="EMBL" id="JBCGBO010000025">
    <property type="protein sequence ID" value="KAK9176788.1"/>
    <property type="molecule type" value="Genomic_DNA"/>
</dbReference>
<feature type="compositionally biased region" description="Polar residues" evidence="14">
    <location>
        <begin position="31"/>
        <end position="48"/>
    </location>
</feature>
<feature type="compositionally biased region" description="Low complexity" evidence="14">
    <location>
        <begin position="243"/>
        <end position="252"/>
    </location>
</feature>
<keyword evidence="8" id="KW-1133">Transmembrane helix</keyword>
<evidence type="ECO:0000256" key="12">
    <source>
        <dbReference type="ARBA" id="ARBA00023316"/>
    </source>
</evidence>
<evidence type="ECO:0000259" key="15">
    <source>
        <dbReference type="Pfam" id="PF00852"/>
    </source>
</evidence>
<evidence type="ECO:0000313" key="17">
    <source>
        <dbReference type="Proteomes" id="UP001428341"/>
    </source>
</evidence>
<dbReference type="GO" id="GO:0071555">
    <property type="term" value="P:cell wall organization"/>
    <property type="evidence" value="ECO:0007669"/>
    <property type="project" value="UniProtKB-KW"/>
</dbReference>
<evidence type="ECO:0000256" key="2">
    <source>
        <dbReference type="ARBA" id="ARBA00004922"/>
    </source>
</evidence>
<accession>A0AAP0LL94</accession>
<dbReference type="Proteomes" id="UP001428341">
    <property type="component" value="Unassembled WGS sequence"/>
</dbReference>
<keyword evidence="4 13" id="KW-0328">Glycosyltransferase</keyword>
<name>A0AAP0LL94_9ROSI</name>
<evidence type="ECO:0000256" key="7">
    <source>
        <dbReference type="ARBA" id="ARBA00022968"/>
    </source>
</evidence>
<proteinExistence type="inferred from homology"/>
<keyword evidence="10" id="KW-0472">Membrane</keyword>
<dbReference type="GO" id="GO:0032580">
    <property type="term" value="C:Golgi cisterna membrane"/>
    <property type="evidence" value="ECO:0007669"/>
    <property type="project" value="UniProtKB-SubCell"/>
</dbReference>
<keyword evidence="6 13" id="KW-0812">Transmembrane</keyword>
<dbReference type="InterPro" id="IPR001503">
    <property type="entry name" value="Glyco_trans_10"/>
</dbReference>
<feature type="region of interest" description="Disordered" evidence="14">
    <location>
        <begin position="29"/>
        <end position="48"/>
    </location>
</feature>
<evidence type="ECO:0000256" key="5">
    <source>
        <dbReference type="ARBA" id="ARBA00022679"/>
    </source>
</evidence>
<evidence type="ECO:0000256" key="3">
    <source>
        <dbReference type="ARBA" id="ARBA00008919"/>
    </source>
</evidence>
<keyword evidence="17" id="KW-1185">Reference proteome</keyword>
<dbReference type="FunFam" id="3.40.50.11660:FF:000005">
    <property type="entry name" value="Glycoprotein 3-alpha-L-fucosyltransferase A"/>
    <property type="match status" value="1"/>
</dbReference>
<evidence type="ECO:0000256" key="4">
    <source>
        <dbReference type="ARBA" id="ARBA00022676"/>
    </source>
</evidence>
<dbReference type="EC" id="2.4.1.-" evidence="13"/>
<keyword evidence="12" id="KW-0961">Cell wall biogenesis/degradation</keyword>
<keyword evidence="11" id="KW-0325">Glycoprotein</keyword>
<sequence>MRENSLRIIPSPDQETMDRICGTELTRTDSESSAVTVESSHLNGNATPENGDYYLESDKNGHSVKHIGGVLLMVLRDGCWQKIKSKGNKCLYDNAALNSHAVLENPRIRRFTSVGKHQTATSLHPQKLGLPYDEGFYFREDKDFSCGPAGTSQRHLDCLHNSVGSTGEGSDQNFVGEDQVDSSSFRPMAKRLKTAAVAASSDDQKTFDTESTSGSELTGVYYVCHRGSRAGHNYSQQEELPISENGSSSNSSLPRKKWSNLMPLFVALVVILEISFLGRLDMVKNAAMFDSLADFLHKQPPQTEIEAIVDGDSVGRKIEGRVLDSESCEEWLERVDAVNYSRDFEKDPILVTGAEQLFNFDSSFRTTESLISFLQEWRVCDVRCKFGYDDDRKPDASFGMPQQPGTDTVLRSMESSQYYAENNIAQARRRGYTIVMTTSLSSDVPVGYFSWAEYDIMAPVQPKTESALAAAFISNCGARNFRLQALEALEKENVKIDSYGGCHRNRDGRVEKVETLKRYKFSLAFENSNEEDYVTEKFFQALVAGSVPVVVGAPNIQDFAPSPKSILHIREREDVKSVAKTMKYLAENPEAYNQSLSWKYEGPSDSFKALVDMAAVHSSCRLCIYLATKIQEREETNPAFRKRPCKCTRGSETVHHLYVRERGRFKMESIFLRSGSLTLKALESAVLAKFKSLKHVPIWKQERPKSIRGEDELKIYRIHPVGLTQRQALYEFKFNGDDDLKRHIESSPCAKFEVIFV</sequence>
<feature type="region of interest" description="Disordered" evidence="14">
    <location>
        <begin position="235"/>
        <end position="254"/>
    </location>
</feature>
<evidence type="ECO:0000313" key="16">
    <source>
        <dbReference type="EMBL" id="KAK9176788.1"/>
    </source>
</evidence>
<evidence type="ECO:0000256" key="11">
    <source>
        <dbReference type="ARBA" id="ARBA00023180"/>
    </source>
</evidence>
<reference evidence="16 17" key="1">
    <citation type="submission" date="2024-05" db="EMBL/GenBank/DDBJ databases">
        <title>Haplotype-resolved chromosome-level genome assembly of Huyou (Citrus changshanensis).</title>
        <authorList>
            <person name="Miao C."/>
            <person name="Chen W."/>
            <person name="Wu Y."/>
            <person name="Wang L."/>
            <person name="Zhao S."/>
            <person name="Grierson D."/>
            <person name="Xu C."/>
            <person name="Chen K."/>
        </authorList>
    </citation>
    <scope>NUCLEOTIDE SEQUENCE [LARGE SCALE GENOMIC DNA]</scope>
    <source>
        <strain evidence="16">01-14</strain>
        <tissue evidence="16">Leaf</tissue>
    </source>
</reference>
<protein>
    <recommendedName>
        <fullName evidence="13">Fucosyltransferase</fullName>
        <ecNumber evidence="13">2.4.1.-</ecNumber>
    </recommendedName>
</protein>
<dbReference type="Gene3D" id="3.40.50.11660">
    <property type="entry name" value="Glycosyl transferase family 10, C-terminal domain"/>
    <property type="match status" value="1"/>
</dbReference>
<comment type="pathway">
    <text evidence="2">Protein modification; protein glycosylation.</text>
</comment>
<dbReference type="InterPro" id="IPR038577">
    <property type="entry name" value="GT10-like_C_sf"/>
</dbReference>
<dbReference type="GO" id="GO:0008417">
    <property type="term" value="F:fucosyltransferase activity"/>
    <property type="evidence" value="ECO:0007669"/>
    <property type="project" value="InterPro"/>
</dbReference>
<evidence type="ECO:0000256" key="1">
    <source>
        <dbReference type="ARBA" id="ARBA00004447"/>
    </source>
</evidence>
<gene>
    <name evidence="16" type="ORF">WN944_028807</name>
</gene>
<organism evidence="16 17">
    <name type="scientific">Citrus x changshan-huyou</name>
    <dbReference type="NCBI Taxonomy" id="2935761"/>
    <lineage>
        <taxon>Eukaryota</taxon>
        <taxon>Viridiplantae</taxon>
        <taxon>Streptophyta</taxon>
        <taxon>Embryophyta</taxon>
        <taxon>Tracheophyta</taxon>
        <taxon>Spermatophyta</taxon>
        <taxon>Magnoliopsida</taxon>
        <taxon>eudicotyledons</taxon>
        <taxon>Gunneridae</taxon>
        <taxon>Pentapetalae</taxon>
        <taxon>rosids</taxon>
        <taxon>malvids</taxon>
        <taxon>Sapindales</taxon>
        <taxon>Rutaceae</taxon>
        <taxon>Aurantioideae</taxon>
        <taxon>Citrus</taxon>
    </lineage>
</organism>
<evidence type="ECO:0000256" key="6">
    <source>
        <dbReference type="ARBA" id="ARBA00022692"/>
    </source>
</evidence>
<dbReference type="Pfam" id="PF00852">
    <property type="entry name" value="Glyco_transf_10"/>
    <property type="match status" value="1"/>
</dbReference>
<keyword evidence="7" id="KW-0735">Signal-anchor</keyword>
<evidence type="ECO:0000256" key="14">
    <source>
        <dbReference type="SAM" id="MobiDB-lite"/>
    </source>
</evidence>
<evidence type="ECO:0000256" key="8">
    <source>
        <dbReference type="ARBA" id="ARBA00022989"/>
    </source>
</evidence>
<comment type="similarity">
    <text evidence="3 13">Belongs to the glycosyltransferase 10 family.</text>
</comment>
<feature type="domain" description="Fucosyltransferase C-terminal" evidence="15">
    <location>
        <begin position="466"/>
        <end position="633"/>
    </location>
</feature>
<keyword evidence="9 13" id="KW-0333">Golgi apparatus</keyword>
<dbReference type="SUPFAM" id="SSF53756">
    <property type="entry name" value="UDP-Glycosyltransferase/glycogen phosphorylase"/>
    <property type="match status" value="1"/>
</dbReference>
<dbReference type="AlphaFoldDB" id="A0AAP0LL94"/>
<dbReference type="InterPro" id="IPR055270">
    <property type="entry name" value="Glyco_tran_10_C"/>
</dbReference>
<comment type="caution">
    <text evidence="16">The sequence shown here is derived from an EMBL/GenBank/DDBJ whole genome shotgun (WGS) entry which is preliminary data.</text>
</comment>
<evidence type="ECO:0000256" key="13">
    <source>
        <dbReference type="RuleBase" id="RU003832"/>
    </source>
</evidence>
<comment type="subcellular location">
    <subcellularLocation>
        <location evidence="1 13">Golgi apparatus</location>
        <location evidence="1 13">Golgi stack membrane</location>
        <topology evidence="1 13">Single-pass type II membrane protein</topology>
    </subcellularLocation>
</comment>
<evidence type="ECO:0000256" key="9">
    <source>
        <dbReference type="ARBA" id="ARBA00023034"/>
    </source>
</evidence>
<evidence type="ECO:0000256" key="10">
    <source>
        <dbReference type="ARBA" id="ARBA00023136"/>
    </source>
</evidence>
<keyword evidence="5 13" id="KW-0808">Transferase</keyword>
<dbReference type="PANTHER" id="PTHR11929">
    <property type="entry name" value="ALPHA- 1,3 -FUCOSYLTRANSFERASE"/>
    <property type="match status" value="1"/>
</dbReference>
<dbReference type="PANTHER" id="PTHR11929:SF220">
    <property type="entry name" value="FUCOSYLTRANSFERASE"/>
    <property type="match status" value="1"/>
</dbReference>